<sequence length="160" mass="17873">MRHLSRAARARNVSHPGQFRSVSDTRLSKLIIFASDAVTGTWERTSVRMSGKTRADNRWSGPRSPWTRKFCANWPGWRQTERQGGEGLGPSKSDSEVGGRRISLRCTFCGDMECMSSLSSDSRIGSGTVCAEQSQWRREYLVGCKFLPPEMLQLVGLQTA</sequence>
<dbReference type="EMBL" id="LSBH01000015">
    <property type="protein sequence ID" value="OAQ65580.1"/>
    <property type="molecule type" value="Genomic_DNA"/>
</dbReference>
<comment type="caution">
    <text evidence="1">The sequence shown here is derived from an EMBL/GenBank/DDBJ whole genome shotgun (WGS) entry which is preliminary data.</text>
</comment>
<evidence type="ECO:0000313" key="2">
    <source>
        <dbReference type="Proteomes" id="UP000078240"/>
    </source>
</evidence>
<name>A0A179FK42_PURLI</name>
<dbReference type="Proteomes" id="UP000078240">
    <property type="component" value="Unassembled WGS sequence"/>
</dbReference>
<dbReference type="AlphaFoldDB" id="A0A179FK42"/>
<proteinExistence type="predicted"/>
<reference evidence="1 2" key="1">
    <citation type="submission" date="2016-01" db="EMBL/GenBank/DDBJ databases">
        <title>Biosynthesis of antibiotic leucinostatins and their inhibition on Phytophthora in bio-control Purpureocillium lilacinum.</title>
        <authorList>
            <person name="Wang G."/>
            <person name="Liu Z."/>
            <person name="Lin R."/>
            <person name="Li E."/>
            <person name="Mao Z."/>
            <person name="Ling J."/>
            <person name="Yin W."/>
            <person name="Xie B."/>
        </authorList>
    </citation>
    <scope>NUCLEOTIDE SEQUENCE [LARGE SCALE GENOMIC DNA]</scope>
    <source>
        <strain evidence="1">PLBJ-1</strain>
    </source>
</reference>
<evidence type="ECO:0000313" key="1">
    <source>
        <dbReference type="EMBL" id="OAQ65580.1"/>
    </source>
</evidence>
<protein>
    <submittedName>
        <fullName evidence="1">Uncharacterized protein</fullName>
    </submittedName>
</protein>
<organism evidence="1 2">
    <name type="scientific">Purpureocillium lilacinum</name>
    <name type="common">Paecilomyces lilacinus</name>
    <dbReference type="NCBI Taxonomy" id="33203"/>
    <lineage>
        <taxon>Eukaryota</taxon>
        <taxon>Fungi</taxon>
        <taxon>Dikarya</taxon>
        <taxon>Ascomycota</taxon>
        <taxon>Pezizomycotina</taxon>
        <taxon>Sordariomycetes</taxon>
        <taxon>Hypocreomycetidae</taxon>
        <taxon>Hypocreales</taxon>
        <taxon>Ophiocordycipitaceae</taxon>
        <taxon>Purpureocillium</taxon>
    </lineage>
</organism>
<accession>A0A179FK42</accession>
<gene>
    <name evidence="1" type="ORF">VFPBJ_11210</name>
</gene>